<dbReference type="Proteomes" id="UP000000305">
    <property type="component" value="Unassembled WGS sequence"/>
</dbReference>
<dbReference type="PANTHER" id="PTHR19965">
    <property type="entry name" value="RNA AND EXPORT FACTOR BINDING PROTEIN"/>
    <property type="match status" value="1"/>
</dbReference>
<dbReference type="Gene3D" id="3.30.70.330">
    <property type="match status" value="2"/>
</dbReference>
<feature type="region of interest" description="Disordered" evidence="3">
    <location>
        <begin position="484"/>
        <end position="504"/>
    </location>
</feature>
<feature type="compositionally biased region" description="Basic residues" evidence="3">
    <location>
        <begin position="717"/>
        <end position="733"/>
    </location>
</feature>
<dbReference type="Pfam" id="PF00076">
    <property type="entry name" value="RRM_1"/>
    <property type="match status" value="2"/>
</dbReference>
<dbReference type="PROSITE" id="PS50102">
    <property type="entry name" value="RRM"/>
    <property type="match status" value="2"/>
</dbReference>
<dbReference type="PhylomeDB" id="E9I0G1"/>
<dbReference type="HOGENOM" id="CLU_012977_0_0_1"/>
<organism evidence="6 7">
    <name type="scientific">Daphnia pulex</name>
    <name type="common">Water flea</name>
    <dbReference type="NCBI Taxonomy" id="6669"/>
    <lineage>
        <taxon>Eukaryota</taxon>
        <taxon>Metazoa</taxon>
        <taxon>Ecdysozoa</taxon>
        <taxon>Arthropoda</taxon>
        <taxon>Crustacea</taxon>
        <taxon>Branchiopoda</taxon>
        <taxon>Diplostraca</taxon>
        <taxon>Cladocera</taxon>
        <taxon>Anomopoda</taxon>
        <taxon>Daphniidae</taxon>
        <taxon>Daphnia</taxon>
    </lineage>
</organism>
<evidence type="ECO:0000313" key="7">
    <source>
        <dbReference type="Proteomes" id="UP000000305"/>
    </source>
</evidence>
<keyword evidence="1 2" id="KW-0694">RNA-binding</keyword>
<dbReference type="GO" id="GO:0006406">
    <property type="term" value="P:mRNA export from nucleus"/>
    <property type="evidence" value="ECO:0000318"/>
    <property type="project" value="GO_Central"/>
</dbReference>
<dbReference type="InterPro" id="IPR012677">
    <property type="entry name" value="Nucleotide-bd_a/b_plait_sf"/>
</dbReference>
<accession>E9I0G1</accession>
<name>E9I0G1_DAPPU</name>
<dbReference type="InParanoid" id="E9I0G1"/>
<dbReference type="EMBL" id="GL733534">
    <property type="protein sequence ID" value="EFX62520.1"/>
    <property type="molecule type" value="Genomic_DNA"/>
</dbReference>
<keyword evidence="7" id="KW-1185">Reference proteome</keyword>
<dbReference type="SMART" id="SM00360">
    <property type="entry name" value="RRM"/>
    <property type="match status" value="2"/>
</dbReference>
<evidence type="ECO:0000256" key="2">
    <source>
        <dbReference type="PROSITE-ProRule" id="PRU00176"/>
    </source>
</evidence>
<protein>
    <recommendedName>
        <fullName evidence="5">RRM domain-containing protein</fullName>
    </recommendedName>
</protein>
<evidence type="ECO:0000256" key="1">
    <source>
        <dbReference type="ARBA" id="ARBA00022884"/>
    </source>
</evidence>
<feature type="compositionally biased region" description="Polar residues" evidence="3">
    <location>
        <begin position="491"/>
        <end position="504"/>
    </location>
</feature>
<dbReference type="InterPro" id="IPR000504">
    <property type="entry name" value="RRM_dom"/>
</dbReference>
<dbReference type="OrthoDB" id="346839at2759"/>
<evidence type="ECO:0000259" key="5">
    <source>
        <dbReference type="PROSITE" id="PS50102"/>
    </source>
</evidence>
<feature type="chain" id="PRO_5003242149" description="RRM domain-containing protein" evidence="4">
    <location>
        <begin position="24"/>
        <end position="744"/>
    </location>
</feature>
<feature type="region of interest" description="Disordered" evidence="3">
    <location>
        <begin position="48"/>
        <end position="68"/>
    </location>
</feature>
<dbReference type="SUPFAM" id="SSF54928">
    <property type="entry name" value="RNA-binding domain, RBD"/>
    <property type="match status" value="1"/>
</dbReference>
<feature type="domain" description="RRM" evidence="5">
    <location>
        <begin position="269"/>
        <end position="348"/>
    </location>
</feature>
<sequence>MTFPFDLIATFVMWIGFTFISHCTEITRSQLTETLNLTCVKPDDLGTRKGTLNTTRQSTASNNNNYQENNNNLIKKLAEKSNVAAENKILKVELAKLQFELALSENNNRKLEKALDDLAASNKSAMEAQILFLEEENIRLIDNQSKSKRIIEHKDRVLEAISLLSSADNIGDEMNNLCDKNLIGTDEKKTEVLRLLAERTEKTITQVTPDVGCEEPDMQPSNDLAICAAPIEVSAAESTDETLVDELCQSTPDSDTCTNLKPSTEEEVQYLLLSNLPPSVHGAEILARLQLMIGQVKQYTMFVDDKGQYTGTMAVAFVHPSDARRAYKTCDGMMFEGEMKLRYKVEVAYYINGQRFYQKEKEPVPTIPPTPVEVSQPTDETSADELDQQTSSDSVDDVISPPAASPSFVDNKKVPDEYLVLMAHYTTFADEQGQYTCTIAVAFVHPSDARRASWDGMFFEGEMDLWYKAEVAYFINGQRSYQKEEEPVPTISPTPVEISQPTDGTSVDELFQPTASDSNNGLISSPSFIETSRKVADQYLHYLVVSDLPPSVHVDEIIEHFELMIGDVAQHTMLADEKGEYYGAMAVAFVHPLDARRAYKTYDGMLLEGNRIQVAHFINGQRSYQKEEEPLLAATDGVFVAESIISSPTFDHAPIIVPDEALAVHQQSVMQETLPGAVVEEIHHTTTTHLDNSVEVNNLVEDPLDPLSCETDPTPTRKQKINKKTARRRKAKKIREAAAASSAE</sequence>
<dbReference type="KEGG" id="dpx:DAPPUDRAFT_120150"/>
<dbReference type="GO" id="GO:0005634">
    <property type="term" value="C:nucleus"/>
    <property type="evidence" value="ECO:0000318"/>
    <property type="project" value="GO_Central"/>
</dbReference>
<feature type="region of interest" description="Disordered" evidence="3">
    <location>
        <begin position="705"/>
        <end position="744"/>
    </location>
</feature>
<dbReference type="GO" id="GO:0003729">
    <property type="term" value="F:mRNA binding"/>
    <property type="evidence" value="ECO:0000318"/>
    <property type="project" value="GO_Central"/>
</dbReference>
<feature type="region of interest" description="Disordered" evidence="3">
    <location>
        <begin position="361"/>
        <end position="409"/>
    </location>
</feature>
<dbReference type="AlphaFoldDB" id="E9I0G1"/>
<evidence type="ECO:0000313" key="6">
    <source>
        <dbReference type="EMBL" id="EFX62520.1"/>
    </source>
</evidence>
<dbReference type="InterPro" id="IPR051229">
    <property type="entry name" value="ALYREF_mRNA_export"/>
</dbReference>
<feature type="signal peptide" evidence="4">
    <location>
        <begin position="1"/>
        <end position="23"/>
    </location>
</feature>
<keyword evidence="4" id="KW-0732">Signal</keyword>
<dbReference type="InterPro" id="IPR035979">
    <property type="entry name" value="RBD_domain_sf"/>
</dbReference>
<proteinExistence type="predicted"/>
<reference evidence="6 7" key="1">
    <citation type="journal article" date="2011" name="Science">
        <title>The ecoresponsive genome of Daphnia pulex.</title>
        <authorList>
            <person name="Colbourne J.K."/>
            <person name="Pfrender M.E."/>
            <person name="Gilbert D."/>
            <person name="Thomas W.K."/>
            <person name="Tucker A."/>
            <person name="Oakley T.H."/>
            <person name="Tokishita S."/>
            <person name="Aerts A."/>
            <person name="Arnold G.J."/>
            <person name="Basu M.K."/>
            <person name="Bauer D.J."/>
            <person name="Caceres C.E."/>
            <person name="Carmel L."/>
            <person name="Casola C."/>
            <person name="Choi J.H."/>
            <person name="Detter J.C."/>
            <person name="Dong Q."/>
            <person name="Dusheyko S."/>
            <person name="Eads B.D."/>
            <person name="Frohlich T."/>
            <person name="Geiler-Samerotte K.A."/>
            <person name="Gerlach D."/>
            <person name="Hatcher P."/>
            <person name="Jogdeo S."/>
            <person name="Krijgsveld J."/>
            <person name="Kriventseva E.V."/>
            <person name="Kultz D."/>
            <person name="Laforsch C."/>
            <person name="Lindquist E."/>
            <person name="Lopez J."/>
            <person name="Manak J.R."/>
            <person name="Muller J."/>
            <person name="Pangilinan J."/>
            <person name="Patwardhan R.P."/>
            <person name="Pitluck S."/>
            <person name="Pritham E.J."/>
            <person name="Rechtsteiner A."/>
            <person name="Rho M."/>
            <person name="Rogozin I.B."/>
            <person name="Sakarya O."/>
            <person name="Salamov A."/>
            <person name="Schaack S."/>
            <person name="Shapiro H."/>
            <person name="Shiga Y."/>
            <person name="Skalitzky C."/>
            <person name="Smith Z."/>
            <person name="Souvorov A."/>
            <person name="Sung W."/>
            <person name="Tang Z."/>
            <person name="Tsuchiya D."/>
            <person name="Tu H."/>
            <person name="Vos H."/>
            <person name="Wang M."/>
            <person name="Wolf Y.I."/>
            <person name="Yamagata H."/>
            <person name="Yamada T."/>
            <person name="Ye Y."/>
            <person name="Shaw J.R."/>
            <person name="Andrews J."/>
            <person name="Crease T.J."/>
            <person name="Tang H."/>
            <person name="Lucas S.M."/>
            <person name="Robertson H.M."/>
            <person name="Bork P."/>
            <person name="Koonin E.V."/>
            <person name="Zdobnov E.M."/>
            <person name="Grigoriev I.V."/>
            <person name="Lynch M."/>
            <person name="Boore J.L."/>
        </authorList>
    </citation>
    <scope>NUCLEOTIDE SEQUENCE [LARGE SCALE GENOMIC DNA]</scope>
</reference>
<evidence type="ECO:0000256" key="3">
    <source>
        <dbReference type="SAM" id="MobiDB-lite"/>
    </source>
</evidence>
<evidence type="ECO:0000256" key="4">
    <source>
        <dbReference type="SAM" id="SignalP"/>
    </source>
</evidence>
<feature type="compositionally biased region" description="Polar residues" evidence="3">
    <location>
        <begin position="50"/>
        <end position="61"/>
    </location>
</feature>
<feature type="domain" description="RRM" evidence="5">
    <location>
        <begin position="541"/>
        <end position="619"/>
    </location>
</feature>
<gene>
    <name evidence="6" type="ORF">DAPPUDRAFT_120150</name>
</gene>
<dbReference type="PANTHER" id="PTHR19965:SF82">
    <property type="entry name" value="THO COMPLEX SUBUNIT 4"/>
    <property type="match status" value="1"/>
</dbReference>